<proteinExistence type="predicted"/>
<dbReference type="Pfam" id="PF01361">
    <property type="entry name" value="Tautomerase"/>
    <property type="match status" value="1"/>
</dbReference>
<dbReference type="STRING" id="304371.MCP_0756"/>
<dbReference type="Gene3D" id="3.30.429.10">
    <property type="entry name" value="Macrophage Migration Inhibitory Factor"/>
    <property type="match status" value="1"/>
</dbReference>
<dbReference type="SUPFAM" id="SSF55331">
    <property type="entry name" value="Tautomerase/MIF"/>
    <property type="match status" value="1"/>
</dbReference>
<evidence type="ECO:0000313" key="3">
    <source>
        <dbReference type="EMBL" id="BAI60828.1"/>
    </source>
</evidence>
<protein>
    <submittedName>
        <fullName evidence="3">4-oxalocrotonate tautomerase</fullName>
    </submittedName>
</protein>
<reference evidence="3 4" key="2">
    <citation type="journal article" date="2008" name="Int. J. Syst. Evol. Microbiol.">
        <title>Methanocella paludicola gen. nov., sp. nov., a methane-producing archaeon, the first isolate of the lineage 'Rice Cluster I', and proposal of the new archaeal order Methanocellales ord. nov.</title>
        <authorList>
            <person name="Sakai S."/>
            <person name="Imachi H."/>
            <person name="Hanada S."/>
            <person name="Ohashi A."/>
            <person name="Harada H."/>
            <person name="Kamagata Y."/>
        </authorList>
    </citation>
    <scope>NUCLEOTIDE SEQUENCE [LARGE SCALE GENOMIC DNA]</scope>
    <source>
        <strain evidence="4">DSM 17711 / JCM 13418 / NBRC 101707 / SANAE</strain>
    </source>
</reference>
<keyword evidence="1" id="KW-0413">Isomerase</keyword>
<organism evidence="3 4">
    <name type="scientific">Methanocella paludicola (strain DSM 17711 / JCM 13418 / NBRC 101707 / SANAE)</name>
    <dbReference type="NCBI Taxonomy" id="304371"/>
    <lineage>
        <taxon>Archaea</taxon>
        <taxon>Methanobacteriati</taxon>
        <taxon>Methanobacteriota</taxon>
        <taxon>Stenosarchaea group</taxon>
        <taxon>Methanomicrobia</taxon>
        <taxon>Methanocellales</taxon>
        <taxon>Methanocellaceae</taxon>
        <taxon>Methanocella</taxon>
    </lineage>
</organism>
<accession>D1YWK6</accession>
<dbReference type="InterPro" id="IPR014347">
    <property type="entry name" value="Tautomerase/MIF_sf"/>
</dbReference>
<dbReference type="AlphaFoldDB" id="D1YWK6"/>
<dbReference type="KEGG" id="mpd:MCP_0756"/>
<evidence type="ECO:0000256" key="1">
    <source>
        <dbReference type="ARBA" id="ARBA00023235"/>
    </source>
</evidence>
<dbReference type="GeneID" id="8680794"/>
<evidence type="ECO:0000313" key="4">
    <source>
        <dbReference type="Proteomes" id="UP000001882"/>
    </source>
</evidence>
<evidence type="ECO:0000259" key="2">
    <source>
        <dbReference type="Pfam" id="PF01361"/>
    </source>
</evidence>
<dbReference type="NCBIfam" id="NF041920">
    <property type="entry name" value="DmpI"/>
    <property type="match status" value="1"/>
</dbReference>
<name>D1YWK6_METPS</name>
<dbReference type="eggNOG" id="arCOG02240">
    <property type="taxonomic scope" value="Archaea"/>
</dbReference>
<feature type="domain" description="4-oxalocrotonate tautomerase-like" evidence="2">
    <location>
        <begin position="6"/>
        <end position="58"/>
    </location>
</feature>
<dbReference type="GO" id="GO:0016853">
    <property type="term" value="F:isomerase activity"/>
    <property type="evidence" value="ECO:0007669"/>
    <property type="project" value="UniProtKB-KW"/>
</dbReference>
<dbReference type="EMBL" id="AP011532">
    <property type="protein sequence ID" value="BAI60828.1"/>
    <property type="molecule type" value="Genomic_DNA"/>
</dbReference>
<sequence>MPIITLEMGPLSAEQKEKLIVAFTRDVCDVTGMPPEAMIVLIRELSRDNMGMGGRQLSKMTR</sequence>
<dbReference type="RefSeq" id="WP_012899508.1">
    <property type="nucleotide sequence ID" value="NC_013665.1"/>
</dbReference>
<gene>
    <name evidence="3" type="ordered locus">MCP_0756</name>
</gene>
<reference evidence="4" key="3">
    <citation type="journal article" date="2011" name="PLoS ONE">
        <title>Genome sequence of a mesophilic hydrogenotrophic methanogen Methanocella paludicola, the first cultivated representative of the order Methanocellales.</title>
        <authorList>
            <person name="Sakai S."/>
            <person name="Takaki Y."/>
            <person name="Shimamura S."/>
            <person name="Sekine M."/>
            <person name="Tajima T."/>
            <person name="Kosugi H."/>
            <person name="Ichikawa N."/>
            <person name="Tasumi E."/>
            <person name="Hiraki A.T."/>
            <person name="Shimizu A."/>
            <person name="Kato Y."/>
            <person name="Nishiko R."/>
            <person name="Mori K."/>
            <person name="Fujita N."/>
            <person name="Imachi H."/>
            <person name="Takai K."/>
        </authorList>
    </citation>
    <scope>NUCLEOTIDE SEQUENCE [LARGE SCALE GENOMIC DNA]</scope>
    <source>
        <strain evidence="4">DSM 17711 / JCM 13418 / NBRC 101707 / SANAE</strain>
    </source>
</reference>
<dbReference type="Proteomes" id="UP000001882">
    <property type="component" value="Chromosome"/>
</dbReference>
<dbReference type="InterPro" id="IPR004370">
    <property type="entry name" value="4-OT-like_dom"/>
</dbReference>
<dbReference type="OrthoDB" id="8161at2157"/>
<reference evidence="3 4" key="1">
    <citation type="journal article" date="2007" name="Appl. Environ. Microbiol.">
        <title>Isolation of key methanogens for global methane emission from rice paddy fields: a novel isolate affiliated with the clone cluster rice cluster I.</title>
        <authorList>
            <person name="Sakai S."/>
            <person name="Imachi H."/>
            <person name="Sekiguchi Y."/>
            <person name="Ohashi A."/>
            <person name="Harada H."/>
            <person name="Kamagata Y."/>
        </authorList>
    </citation>
    <scope>NUCLEOTIDE SEQUENCE [LARGE SCALE GENOMIC DNA]</scope>
    <source>
        <strain evidence="4">DSM 17711 / JCM 13418 / NBRC 101707 / SANAE</strain>
    </source>
</reference>
<dbReference type="InParanoid" id="D1YWK6"/>
<keyword evidence="4" id="KW-1185">Reference proteome</keyword>